<dbReference type="InterPro" id="IPR043129">
    <property type="entry name" value="ATPase_NBD"/>
</dbReference>
<gene>
    <name evidence="2" type="ORF">DFA_06453</name>
</gene>
<evidence type="ECO:0000256" key="1">
    <source>
        <dbReference type="RuleBase" id="RU000487"/>
    </source>
</evidence>
<evidence type="ECO:0008006" key="4">
    <source>
        <dbReference type="Google" id="ProtNLM"/>
    </source>
</evidence>
<dbReference type="Gene3D" id="3.90.640.10">
    <property type="entry name" value="Actin, Chain A, domain 4"/>
    <property type="match status" value="1"/>
</dbReference>
<dbReference type="SUPFAM" id="SSF53067">
    <property type="entry name" value="Actin-like ATPase domain"/>
    <property type="match status" value="2"/>
</dbReference>
<dbReference type="GeneID" id="14876256"/>
<dbReference type="PANTHER" id="PTHR11937">
    <property type="entry name" value="ACTIN"/>
    <property type="match status" value="1"/>
</dbReference>
<dbReference type="STRING" id="1054147.F4PJ17"/>
<dbReference type="Pfam" id="PF00022">
    <property type="entry name" value="Actin"/>
    <property type="match status" value="1"/>
</dbReference>
<dbReference type="Proteomes" id="UP000007797">
    <property type="component" value="Unassembled WGS sequence"/>
</dbReference>
<name>F4PJ17_CACFS</name>
<keyword evidence="3" id="KW-1185">Reference proteome</keyword>
<dbReference type="Gene3D" id="3.30.420.40">
    <property type="match status" value="3"/>
</dbReference>
<dbReference type="KEGG" id="dfa:DFA_06453"/>
<dbReference type="SMART" id="SM00268">
    <property type="entry name" value="ACTIN"/>
    <property type="match status" value="1"/>
</dbReference>
<evidence type="ECO:0000313" key="3">
    <source>
        <dbReference type="Proteomes" id="UP000007797"/>
    </source>
</evidence>
<comment type="similarity">
    <text evidence="1">Belongs to the actin family.</text>
</comment>
<proteinExistence type="inferred from homology"/>
<reference evidence="3" key="1">
    <citation type="journal article" date="2011" name="Genome Res.">
        <title>Phylogeny-wide analysis of social amoeba genomes highlights ancient origins for complex intercellular communication.</title>
        <authorList>
            <person name="Heidel A.J."/>
            <person name="Lawal H.M."/>
            <person name="Felder M."/>
            <person name="Schilde C."/>
            <person name="Helps N.R."/>
            <person name="Tunggal B."/>
            <person name="Rivero F."/>
            <person name="John U."/>
            <person name="Schleicher M."/>
            <person name="Eichinger L."/>
            <person name="Platzer M."/>
            <person name="Noegel A.A."/>
            <person name="Schaap P."/>
            <person name="Gloeckner G."/>
        </authorList>
    </citation>
    <scope>NUCLEOTIDE SEQUENCE [LARGE SCALE GENOMIC DNA]</scope>
    <source>
        <strain evidence="3">SH3</strain>
    </source>
</reference>
<dbReference type="EMBL" id="GL883007">
    <property type="protein sequence ID" value="EGG24303.1"/>
    <property type="molecule type" value="Genomic_DNA"/>
</dbReference>
<dbReference type="InterPro" id="IPR004000">
    <property type="entry name" value="Actin"/>
</dbReference>
<dbReference type="RefSeq" id="XP_004362154.1">
    <property type="nucleotide sequence ID" value="XM_004362097.1"/>
</dbReference>
<evidence type="ECO:0000313" key="2">
    <source>
        <dbReference type="EMBL" id="EGG24303.1"/>
    </source>
</evidence>
<protein>
    <recommendedName>
        <fullName evidence="4">Actin</fullName>
    </recommendedName>
</protein>
<dbReference type="AlphaFoldDB" id="F4PJ17"/>
<sequence length="329" mass="37274">MDRDGANWGSAGNIGLDALYKSDTLRYPIQHGLIVNIDDLEKFRQYCFKDLMCIEPSQHPILLTESPDNSKVGREKEAEMMFEKFKCPQLSFAQQSTLSLYAAVPINEGKDIPKASTRLDFGGDHLTRYLLELLKQDGLSLNVSSRDRQIVRDIKEKLVYVSLTTDKDKDTQSYELPDGQLVNISHQLLSNCGEALFNPQLMGRPDTSFQVGIRDSIKKCDKDIQSEISKVVFCGATTMMKGFEERVKKEFVGGPSNSNIQIFCLENRQHLAWDGGCQIAESSLADQLWINKSEYDDQGARRSRVKHKKYSIFISTSAETQFNHQIDLI</sequence>
<organism evidence="2 3">
    <name type="scientific">Cavenderia fasciculata</name>
    <name type="common">Slime mold</name>
    <name type="synonym">Dictyostelium fasciculatum</name>
    <dbReference type="NCBI Taxonomy" id="261658"/>
    <lineage>
        <taxon>Eukaryota</taxon>
        <taxon>Amoebozoa</taxon>
        <taxon>Evosea</taxon>
        <taxon>Eumycetozoa</taxon>
        <taxon>Dictyostelia</taxon>
        <taxon>Acytosteliales</taxon>
        <taxon>Cavenderiaceae</taxon>
        <taxon>Cavenderia</taxon>
    </lineage>
</organism>
<accession>F4PJ17</accession>